<evidence type="ECO:0000313" key="8">
    <source>
        <dbReference type="Proteomes" id="UP000005222"/>
    </source>
</evidence>
<dbReference type="PANTHER" id="PTHR22731:SF3">
    <property type="entry name" value="RIBONUCLEASES P_MRP PROTEIN SUBUNIT POP1"/>
    <property type="match status" value="1"/>
</dbReference>
<dbReference type="STRING" id="559304.G8YKX1"/>
<feature type="compositionally biased region" description="Basic residues" evidence="4">
    <location>
        <begin position="11"/>
        <end position="20"/>
    </location>
</feature>
<dbReference type="OrthoDB" id="442863at2759"/>
<protein>
    <submittedName>
        <fullName evidence="7">Piso0_001483 protein</fullName>
    </submittedName>
</protein>
<dbReference type="Pfam" id="PF06978">
    <property type="entry name" value="POP1_N"/>
    <property type="match status" value="1"/>
</dbReference>
<dbReference type="InterPro" id="IPR009723">
    <property type="entry name" value="Pop1_N"/>
</dbReference>
<dbReference type="Proteomes" id="UP000005222">
    <property type="component" value="Chromosome F"/>
</dbReference>
<feature type="compositionally biased region" description="Polar residues" evidence="4">
    <location>
        <begin position="1"/>
        <end position="10"/>
    </location>
</feature>
<feature type="region of interest" description="Disordered" evidence="4">
    <location>
        <begin position="1"/>
        <end position="21"/>
    </location>
</feature>
<evidence type="ECO:0000313" key="7">
    <source>
        <dbReference type="EMBL" id="CCE88705.1"/>
    </source>
</evidence>
<sequence length="765" mass="87640">MSSSKPSVNSRKAKLYNSRKIRTDLRDPSYKEGKLSVPDFLSAREYEIKSFELSQLNSKYATSTRCFQSLPRTLRRRTASHNIKRIPKRLRAKALREMQNTVTGVPAKKKHSRGRQLYRLKMKKKLLMLASRIKSMRGLPESRAFNLDLKLRDKLKLLNNQIKQLQTDKEPVKLNNALGSYDNTGVNDFAPKPRGNLKYSKRQKDFVWTPTHIWHAKRFHMIKKWGYQIPLSPSQKCFRSVSRSSRNGSVLFETSYYDCMTVEFGKDSDKELFFKHITQLKSIQKKLSKGIVSYEGWIYMNETKIGKGLVYTSDKTDQLLLRVHPSLFEELFLYVKNLAIFESSFTVYDCRYSIGSIEVSGPRAVHTISKVLHLTDTPKDIHEKWFKATKIHDTNVISPGTTFAFHTQDPRIYKSPIQVPFKEDFDKTDFVIDISTNSSVDHSALSSLLDRNGRYHSYEGQLSIKELGKEFRHAQVARSKSKVPIMITKLRDTHNWCIICPWFWTQPIWLKLCQNRHISLGGLKQQHQLAFERSKGFYPTDFPFLKEGWLENNFINKCNQDLYNRKQRSKRPNYEKSEGHISPFSCDWEFLQKLFYVTRHADATELQKINNYGSYDENLVRSLVSVNDAMALVLSLKHTEGIPIELGRKEHLRAQTPFANTTSVQGTLPRLLVRQVSVAVIGKGSISDFARIYKVPEAQDNADSPPSSKDPVITDLIGFVTSGTFNITAGAASGVGCVAANFASDSVLIRNVGCSSFWPARIAPL</sequence>
<dbReference type="AlphaFoldDB" id="G8YKX1"/>
<dbReference type="FunCoup" id="G8YKX1">
    <property type="interactions" value="220"/>
</dbReference>
<keyword evidence="3" id="KW-0539">Nucleus</keyword>
<dbReference type="GO" id="GO:0001682">
    <property type="term" value="P:tRNA 5'-leader removal"/>
    <property type="evidence" value="ECO:0007669"/>
    <property type="project" value="InterPro"/>
</dbReference>
<dbReference type="InterPro" id="IPR012590">
    <property type="entry name" value="POPLD_dom"/>
</dbReference>
<feature type="domain" description="POPLD" evidence="6">
    <location>
        <begin position="495"/>
        <end position="588"/>
    </location>
</feature>
<name>G8YKX1_PICSO</name>
<keyword evidence="2" id="KW-0819">tRNA processing</keyword>
<feature type="domain" description="Pop1 N-terminal" evidence="5">
    <location>
        <begin position="40"/>
        <end position="263"/>
    </location>
</feature>
<dbReference type="OMA" id="WNAKRSH"/>
<dbReference type="EMBL" id="FO082054">
    <property type="protein sequence ID" value="CCE88705.1"/>
    <property type="molecule type" value="Genomic_DNA"/>
</dbReference>
<evidence type="ECO:0000256" key="1">
    <source>
        <dbReference type="ARBA" id="ARBA00004123"/>
    </source>
</evidence>
<comment type="subcellular location">
    <subcellularLocation>
        <location evidence="1">Nucleus</location>
    </subcellularLocation>
</comment>
<dbReference type="eggNOG" id="KOG3322">
    <property type="taxonomic scope" value="Eukaryota"/>
</dbReference>
<reference evidence="7 8" key="1">
    <citation type="journal article" date="2012" name="G3 (Bethesda)">
        <title>Pichia sorbitophila, an interspecies yeast hybrid reveals early steps of genome resolution following polyploidization.</title>
        <authorList>
            <person name="Leh Louis V."/>
            <person name="Despons L."/>
            <person name="Friedrich A."/>
            <person name="Martin T."/>
            <person name="Durrens P."/>
            <person name="Casaregola S."/>
            <person name="Neuveglise C."/>
            <person name="Fairhead C."/>
            <person name="Marck C."/>
            <person name="Cruz J.A."/>
            <person name="Straub M.L."/>
            <person name="Kugler V."/>
            <person name="Sacerdot C."/>
            <person name="Uzunov Z."/>
            <person name="Thierry A."/>
            <person name="Weiss S."/>
            <person name="Bleykasten C."/>
            <person name="De Montigny J."/>
            <person name="Jacques N."/>
            <person name="Jung P."/>
            <person name="Lemaire M."/>
            <person name="Mallet S."/>
            <person name="Morel G."/>
            <person name="Richard G.F."/>
            <person name="Sarkar A."/>
            <person name="Savel G."/>
            <person name="Schacherer J."/>
            <person name="Seret M.L."/>
            <person name="Talla E."/>
            <person name="Samson G."/>
            <person name="Jubin C."/>
            <person name="Poulain J."/>
            <person name="Vacherie B."/>
            <person name="Barbe V."/>
            <person name="Pelletier E."/>
            <person name="Sherman D.J."/>
            <person name="Westhof E."/>
            <person name="Weissenbach J."/>
            <person name="Baret P.V."/>
            <person name="Wincker P."/>
            <person name="Gaillardin C."/>
            <person name="Dujon B."/>
            <person name="Souciet J.L."/>
        </authorList>
    </citation>
    <scope>NUCLEOTIDE SEQUENCE [LARGE SCALE GENOMIC DNA]</scope>
    <source>
        <strain evidence="8">ATCC MYA-4447 / BCRC 22081 / CBS 7064 / NBRC 10061 / NRRL Y-12695</strain>
    </source>
</reference>
<dbReference type="InParanoid" id="G8YKX1"/>
<dbReference type="HOGENOM" id="CLU_007205_0_1_1"/>
<evidence type="ECO:0000259" key="5">
    <source>
        <dbReference type="Pfam" id="PF06978"/>
    </source>
</evidence>
<accession>G8YKX1</accession>
<dbReference type="InterPro" id="IPR039182">
    <property type="entry name" value="Pop1"/>
</dbReference>
<proteinExistence type="predicted"/>
<dbReference type="SUPFAM" id="SSF103025">
    <property type="entry name" value="Folate-binding domain"/>
    <property type="match status" value="1"/>
</dbReference>
<gene>
    <name evidence="7" type="primary">Piso0_001483</name>
    <name evidence="7" type="ORF">GNLVRS01_PISO0F07397g</name>
</gene>
<organism evidence="7 8">
    <name type="scientific">Pichia sorbitophila (strain ATCC MYA-4447 / BCRC 22081 / CBS 7064 / NBRC 10061 / NRRL Y-12695)</name>
    <name type="common">Hybrid yeast</name>
    <dbReference type="NCBI Taxonomy" id="559304"/>
    <lineage>
        <taxon>Eukaryota</taxon>
        <taxon>Fungi</taxon>
        <taxon>Dikarya</taxon>
        <taxon>Ascomycota</taxon>
        <taxon>Saccharomycotina</taxon>
        <taxon>Pichiomycetes</taxon>
        <taxon>Debaryomycetaceae</taxon>
        <taxon>Millerozyma</taxon>
    </lineage>
</organism>
<dbReference type="PANTHER" id="PTHR22731">
    <property type="entry name" value="RIBONUCLEASES P/MRP PROTEIN SUBUNIT POP1"/>
    <property type="match status" value="1"/>
</dbReference>
<evidence type="ECO:0000259" key="6">
    <source>
        <dbReference type="Pfam" id="PF08170"/>
    </source>
</evidence>
<dbReference type="GO" id="GO:0000172">
    <property type="term" value="C:ribonuclease MRP complex"/>
    <property type="evidence" value="ECO:0007669"/>
    <property type="project" value="InterPro"/>
</dbReference>
<evidence type="ECO:0000256" key="4">
    <source>
        <dbReference type="SAM" id="MobiDB-lite"/>
    </source>
</evidence>
<evidence type="ECO:0000256" key="2">
    <source>
        <dbReference type="ARBA" id="ARBA00022694"/>
    </source>
</evidence>
<dbReference type="GO" id="GO:0005655">
    <property type="term" value="C:nucleolar ribonuclease P complex"/>
    <property type="evidence" value="ECO:0007669"/>
    <property type="project" value="InterPro"/>
</dbReference>
<dbReference type="Pfam" id="PF08170">
    <property type="entry name" value="POPLD"/>
    <property type="match status" value="1"/>
</dbReference>
<keyword evidence="8" id="KW-1185">Reference proteome</keyword>
<evidence type="ECO:0000256" key="3">
    <source>
        <dbReference type="ARBA" id="ARBA00023242"/>
    </source>
</evidence>